<evidence type="ECO:0000256" key="2">
    <source>
        <dbReference type="ARBA" id="ARBA00003499"/>
    </source>
</evidence>
<dbReference type="GO" id="GO:0005737">
    <property type="term" value="C:cytoplasm"/>
    <property type="evidence" value="ECO:0007669"/>
    <property type="project" value="UniProtKB-ARBA"/>
</dbReference>
<evidence type="ECO:0000256" key="6">
    <source>
        <dbReference type="ARBA" id="ARBA00012913"/>
    </source>
</evidence>
<dbReference type="NCBIfam" id="TIGR01746">
    <property type="entry name" value="Thioester-redct"/>
    <property type="match status" value="1"/>
</dbReference>
<evidence type="ECO:0000256" key="16">
    <source>
        <dbReference type="ARBA" id="ARBA00032195"/>
    </source>
</evidence>
<dbReference type="SFLD" id="SFLDG00358">
    <property type="entry name" value="Main_(cytGST)"/>
    <property type="match status" value="1"/>
</dbReference>
<evidence type="ECO:0000256" key="4">
    <source>
        <dbReference type="ARBA" id="ARBA00006432"/>
    </source>
</evidence>
<dbReference type="GO" id="GO:0004602">
    <property type="term" value="F:glutathione peroxidase activity"/>
    <property type="evidence" value="ECO:0007669"/>
    <property type="project" value="UniProtKB-ARBA"/>
</dbReference>
<dbReference type="GO" id="GO:0019878">
    <property type="term" value="P:lysine biosynthetic process via aminoadipic acid"/>
    <property type="evidence" value="ECO:0007669"/>
    <property type="project" value="UniProtKB-UniPathway"/>
</dbReference>
<dbReference type="SFLD" id="SFLDS00019">
    <property type="entry name" value="Glutathione_Transferase_(cytos"/>
    <property type="match status" value="1"/>
</dbReference>
<comment type="function">
    <text evidence="2">Catalyzes the activation of alpha-aminoadipate by ATP-dependent adenylation and the reduction of activated alpha-aminoadipate by NADPH. The activated alpha-aminoadipate is bound to the phosphopantheinyl group of the enzyme itself before it is reduced to (S)-2-amino-6-oxohexanoate.</text>
</comment>
<reference evidence="24 25" key="1">
    <citation type="submission" date="2016-08" db="EMBL/GenBank/DDBJ databases">
        <authorList>
            <consortium name="Lentinula edodes genome sequencing consortium"/>
            <person name="Sakamoto Y."/>
            <person name="Nakade K."/>
            <person name="Sato S."/>
            <person name="Yoshida Y."/>
            <person name="Miyazaki K."/>
            <person name="Natsume S."/>
            <person name="Konno N."/>
        </authorList>
    </citation>
    <scope>NUCLEOTIDE SEQUENCE [LARGE SCALE GENOMIC DNA]</scope>
    <source>
        <strain evidence="24 25">NBRC 111202</strain>
    </source>
</reference>
<evidence type="ECO:0000256" key="9">
    <source>
        <dbReference type="ARBA" id="ARBA00022553"/>
    </source>
</evidence>
<dbReference type="STRING" id="5353.A0A1Q3DY32"/>
<dbReference type="CDD" id="cd05235">
    <property type="entry name" value="SDR_e1"/>
    <property type="match status" value="1"/>
</dbReference>
<dbReference type="InterPro" id="IPR040079">
    <property type="entry name" value="Glutathione_S-Trfase"/>
</dbReference>
<feature type="region of interest" description="Disordered" evidence="21">
    <location>
        <begin position="1098"/>
        <end position="1117"/>
    </location>
</feature>
<dbReference type="UniPathway" id="UPA00033">
    <property type="reaction ID" value="UER00032"/>
</dbReference>
<dbReference type="Pfam" id="PF07993">
    <property type="entry name" value="NAD_binding_4"/>
    <property type="match status" value="1"/>
</dbReference>
<feature type="region of interest" description="Disordered" evidence="21">
    <location>
        <begin position="1559"/>
        <end position="1584"/>
    </location>
</feature>
<accession>A0A1Q3DY32</accession>
<dbReference type="InterPro" id="IPR009081">
    <property type="entry name" value="PP-bd_ACP"/>
</dbReference>
<dbReference type="InterPro" id="IPR036282">
    <property type="entry name" value="Glutathione-S-Trfase_C_sf"/>
</dbReference>
<dbReference type="InterPro" id="IPR036736">
    <property type="entry name" value="ACP-like_sf"/>
</dbReference>
<dbReference type="InterPro" id="IPR020845">
    <property type="entry name" value="AMP-binding_CS"/>
</dbReference>
<evidence type="ECO:0000256" key="7">
    <source>
        <dbReference type="ARBA" id="ARBA00013073"/>
    </source>
</evidence>
<protein>
    <recommendedName>
        <fullName evidence="16">Alpha-aminoadipate reductase</fullName>
        <ecNumber evidence="7">1.2.1.31</ecNumber>
        <ecNumber evidence="6">1.2.1.95</ecNumber>
        <ecNumber evidence="5">2.5.1.18</ecNumber>
    </recommendedName>
    <alternativeName>
        <fullName evidence="15">L-aminoadipate-semialdehyde dehydrogenase</fullName>
    </alternativeName>
</protein>
<dbReference type="SUPFAM" id="SSF56801">
    <property type="entry name" value="Acetyl-CoA synthetase-like"/>
    <property type="match status" value="1"/>
</dbReference>
<gene>
    <name evidence="24" type="ORF">LENED_001132</name>
</gene>
<dbReference type="InterPro" id="IPR013120">
    <property type="entry name" value="FAR_NAD-bd"/>
</dbReference>
<dbReference type="PROSITE" id="PS00012">
    <property type="entry name" value="PHOSPHOPANTETHEINE"/>
    <property type="match status" value="1"/>
</dbReference>
<evidence type="ECO:0000313" key="24">
    <source>
        <dbReference type="EMBL" id="GAV99658.1"/>
    </source>
</evidence>
<feature type="domain" description="GST N-terminal" evidence="23">
    <location>
        <begin position="1"/>
        <end position="80"/>
    </location>
</feature>
<dbReference type="InterPro" id="IPR000873">
    <property type="entry name" value="AMP-dep_synth/lig_dom"/>
</dbReference>
<dbReference type="PROSITE" id="PS50075">
    <property type="entry name" value="CARRIER"/>
    <property type="match status" value="1"/>
</dbReference>
<dbReference type="CDD" id="cd03046">
    <property type="entry name" value="GST_N_GTT1_like"/>
    <property type="match status" value="1"/>
</dbReference>
<keyword evidence="11" id="KW-0808">Transferase</keyword>
<dbReference type="Gene3D" id="1.10.1200.10">
    <property type="entry name" value="ACP-like"/>
    <property type="match status" value="1"/>
</dbReference>
<dbReference type="NCBIfam" id="TIGR01733">
    <property type="entry name" value="AA-adenyl-dom"/>
    <property type="match status" value="1"/>
</dbReference>
<evidence type="ECO:0000259" key="22">
    <source>
        <dbReference type="PROSITE" id="PS50075"/>
    </source>
</evidence>
<evidence type="ECO:0000313" key="25">
    <source>
        <dbReference type="Proteomes" id="UP000188533"/>
    </source>
</evidence>
<comment type="catalytic activity">
    <reaction evidence="18">
        <text>(S)-2-amino-6-oxohexanoate + AMP + diphosphate + NADP(+) = L-2-aminoadipate + ATP + NADPH + H(+)</text>
        <dbReference type="Rhea" id="RHEA:46936"/>
        <dbReference type="ChEBI" id="CHEBI:15378"/>
        <dbReference type="ChEBI" id="CHEBI:30616"/>
        <dbReference type="ChEBI" id="CHEBI:33019"/>
        <dbReference type="ChEBI" id="CHEBI:57783"/>
        <dbReference type="ChEBI" id="CHEBI:58321"/>
        <dbReference type="ChEBI" id="CHEBI:58349"/>
        <dbReference type="ChEBI" id="CHEBI:58672"/>
        <dbReference type="ChEBI" id="CHEBI:456215"/>
        <dbReference type="EC" id="1.2.1.95"/>
    </reaction>
</comment>
<dbReference type="SUPFAM" id="SSF51735">
    <property type="entry name" value="NAD(P)-binding Rossmann-fold domains"/>
    <property type="match status" value="1"/>
</dbReference>
<dbReference type="InterPro" id="IPR010080">
    <property type="entry name" value="Thioester_reductase-like_dom"/>
</dbReference>
<evidence type="ECO:0000256" key="11">
    <source>
        <dbReference type="ARBA" id="ARBA00022679"/>
    </source>
</evidence>
<evidence type="ECO:0000256" key="8">
    <source>
        <dbReference type="ARBA" id="ARBA00022450"/>
    </source>
</evidence>
<dbReference type="GO" id="GO:0004364">
    <property type="term" value="F:glutathione transferase activity"/>
    <property type="evidence" value="ECO:0007669"/>
    <property type="project" value="UniProtKB-EC"/>
</dbReference>
<dbReference type="PROSITE" id="PS00455">
    <property type="entry name" value="AMP_BINDING"/>
    <property type="match status" value="1"/>
</dbReference>
<dbReference type="InterPro" id="IPR045851">
    <property type="entry name" value="AMP-bd_C_sf"/>
</dbReference>
<dbReference type="InterPro" id="IPR036291">
    <property type="entry name" value="NAD(P)-bd_dom_sf"/>
</dbReference>
<keyword evidence="14" id="KW-0457">Lysine biosynthesis</keyword>
<evidence type="ECO:0000256" key="19">
    <source>
        <dbReference type="ARBA" id="ARBA00048414"/>
    </source>
</evidence>
<dbReference type="PIRSF" id="PIRSF001617">
    <property type="entry name" value="Alpha-AR"/>
    <property type="match status" value="1"/>
</dbReference>
<comment type="cofactor">
    <cofactor evidence="1">
        <name>pantetheine 4'-phosphate</name>
        <dbReference type="ChEBI" id="CHEBI:47942"/>
    </cofactor>
</comment>
<dbReference type="EC" id="2.5.1.18" evidence="5"/>
<dbReference type="Pfam" id="PF02798">
    <property type="entry name" value="GST_N"/>
    <property type="match status" value="1"/>
</dbReference>
<dbReference type="InterPro" id="IPR004045">
    <property type="entry name" value="Glutathione_S-Trfase_N"/>
</dbReference>
<evidence type="ECO:0000256" key="15">
    <source>
        <dbReference type="ARBA" id="ARBA00031335"/>
    </source>
</evidence>
<keyword evidence="12" id="KW-0521">NADP</keyword>
<comment type="catalytic activity">
    <reaction evidence="19">
        <text>(S)-2-amino-6-oxohexanoate + NAD(+) + H2O = L-2-aminoadipate + NADH + 2 H(+)</text>
        <dbReference type="Rhea" id="RHEA:12308"/>
        <dbReference type="ChEBI" id="CHEBI:15377"/>
        <dbReference type="ChEBI" id="CHEBI:15378"/>
        <dbReference type="ChEBI" id="CHEBI:57540"/>
        <dbReference type="ChEBI" id="CHEBI:57945"/>
        <dbReference type="ChEBI" id="CHEBI:58321"/>
        <dbReference type="ChEBI" id="CHEBI:58672"/>
        <dbReference type="EC" id="1.2.1.31"/>
    </reaction>
</comment>
<dbReference type="SFLD" id="SFLDG01150">
    <property type="entry name" value="Main.1:_Beta-like"/>
    <property type="match status" value="1"/>
</dbReference>
<comment type="pathway">
    <text evidence="3">Amino-acid biosynthesis; L-lysine biosynthesis via AAA pathway; L-lysine from L-alpha-aminoadipate (fungal route): step 1/3.</text>
</comment>
<dbReference type="SUPFAM" id="SSF47336">
    <property type="entry name" value="ACP-like"/>
    <property type="match status" value="1"/>
</dbReference>
<evidence type="ECO:0000256" key="5">
    <source>
        <dbReference type="ARBA" id="ARBA00012452"/>
    </source>
</evidence>
<dbReference type="Pfam" id="PF00550">
    <property type="entry name" value="PP-binding"/>
    <property type="match status" value="1"/>
</dbReference>
<dbReference type="Proteomes" id="UP000188533">
    <property type="component" value="Unassembled WGS sequence"/>
</dbReference>
<keyword evidence="9" id="KW-0597">Phosphoprotein</keyword>
<name>A0A1Q3DY32_LENED</name>
<keyword evidence="13" id="KW-0560">Oxidoreductase</keyword>
<dbReference type="InterPro" id="IPR042099">
    <property type="entry name" value="ANL_N_sf"/>
</dbReference>
<dbReference type="InterPro" id="IPR014397">
    <property type="entry name" value="Lys2"/>
</dbReference>
<evidence type="ECO:0000256" key="13">
    <source>
        <dbReference type="ARBA" id="ARBA00023002"/>
    </source>
</evidence>
<dbReference type="InterPro" id="IPR006162">
    <property type="entry name" value="Ppantetheine_attach_site"/>
</dbReference>
<organism evidence="24 25">
    <name type="scientific">Lentinula edodes</name>
    <name type="common">Shiitake mushroom</name>
    <name type="synonym">Lentinus edodes</name>
    <dbReference type="NCBI Taxonomy" id="5353"/>
    <lineage>
        <taxon>Eukaryota</taxon>
        <taxon>Fungi</taxon>
        <taxon>Dikarya</taxon>
        <taxon>Basidiomycota</taxon>
        <taxon>Agaricomycotina</taxon>
        <taxon>Agaricomycetes</taxon>
        <taxon>Agaricomycetidae</taxon>
        <taxon>Agaricales</taxon>
        <taxon>Marasmiineae</taxon>
        <taxon>Omphalotaceae</taxon>
        <taxon>Lentinula</taxon>
    </lineage>
</organism>
<comment type="similarity">
    <text evidence="4">Belongs to the ATP-dependent AMP-binding enzyme family.</text>
</comment>
<evidence type="ECO:0000256" key="21">
    <source>
        <dbReference type="SAM" id="MobiDB-lite"/>
    </source>
</evidence>
<evidence type="ECO:0000256" key="3">
    <source>
        <dbReference type="ARBA" id="ARBA00004827"/>
    </source>
</evidence>
<dbReference type="PANTHER" id="PTHR44845:SF1">
    <property type="entry name" value="L-2-AMINOADIPATE REDUCTASE"/>
    <property type="match status" value="1"/>
</dbReference>
<evidence type="ECO:0000256" key="20">
    <source>
        <dbReference type="ARBA" id="ARBA00049537"/>
    </source>
</evidence>
<dbReference type="InterPro" id="IPR010071">
    <property type="entry name" value="AA_adenyl_dom"/>
</dbReference>
<evidence type="ECO:0000256" key="17">
    <source>
        <dbReference type="ARBA" id="ARBA00047960"/>
    </source>
</evidence>
<dbReference type="InterPro" id="IPR036249">
    <property type="entry name" value="Thioredoxin-like_sf"/>
</dbReference>
<evidence type="ECO:0000256" key="12">
    <source>
        <dbReference type="ARBA" id="ARBA00022857"/>
    </source>
</evidence>
<dbReference type="FunFam" id="3.40.30.10:FF:000156">
    <property type="entry name" value="Glutathione S-transferase 1"/>
    <property type="match status" value="1"/>
</dbReference>
<evidence type="ECO:0000256" key="14">
    <source>
        <dbReference type="ARBA" id="ARBA00023154"/>
    </source>
</evidence>
<dbReference type="Gene3D" id="3.40.50.12780">
    <property type="entry name" value="N-terminal domain of ligase-like"/>
    <property type="match status" value="1"/>
</dbReference>
<evidence type="ECO:0000259" key="23">
    <source>
        <dbReference type="PROSITE" id="PS50404"/>
    </source>
</evidence>
<dbReference type="EMBL" id="BDGU01000016">
    <property type="protein sequence ID" value="GAV99658.1"/>
    <property type="molecule type" value="Genomic_DNA"/>
</dbReference>
<evidence type="ECO:0000256" key="10">
    <source>
        <dbReference type="ARBA" id="ARBA00022605"/>
    </source>
</evidence>
<dbReference type="Gene3D" id="3.40.30.10">
    <property type="entry name" value="Glutaredoxin"/>
    <property type="match status" value="1"/>
</dbReference>
<dbReference type="EC" id="1.2.1.31" evidence="7"/>
<dbReference type="Gene3D" id="1.20.1050.10">
    <property type="match status" value="1"/>
</dbReference>
<dbReference type="Gene3D" id="3.40.50.720">
    <property type="entry name" value="NAD(P)-binding Rossmann-like Domain"/>
    <property type="match status" value="1"/>
</dbReference>
<dbReference type="NCBIfam" id="TIGR03443">
    <property type="entry name" value="alpha_am_amid"/>
    <property type="match status" value="1"/>
</dbReference>
<sequence>MLTVHHLNNSRSQRILWLLEELEVPYEIKKYYRLPSMRAPPELLAVNPMGKSPVITDGEINIAESGAIIEYIIRKYGQGKLATLAEDSQGAIDDLYFLHYAEGSLMPILVQKLIFSLIPARSPWLIRWFFNFIFNELARQIVEPELKKSVDMVESHLAKKDWLAGGSGPTAADFSMSMCLEILEQERIAHPATVAYVKRLQASMSSDESTKLAVLPTDYPRISSQIVEAEERYQIEGASAQDILRALVAVVHRYTGDTHVVLGTPSSVLRIDLSPEDYLDSIQVVETESLSTGDLNVSVSGNSIRTVYNTILFTPIRIQLLHLHLALIIQNRTTPIGRVSLRTEKEEGILPNPRAPLNWCEWPGPITSVFSSNAAKNPEKAAIITQTRTYAYGSLLNAANSLSNHLLEHGVQRGDVVMIYAHRSADLVLAVLGTLGAGATFSVIDPAYPPERQIVYLSVARPRAVIILQGAQDLNPVDEAVRGYWEKDLGGVKVCIEGVSLGEDGTVHADGSILNVNAADPGVVLGPDSIATLSFTSGSTGVPKGVRGRHYSLTHFFPWMATRFSLGPESRFTMLSGIAHDPIQRDIFTPLFLGASLHVPPSSAIGTPGALAAWMDEQSVTVTHLTPAMGQLVTTTGANEGESTTGDAPSIPSLRTAFFVGDLLTKRDVARLQALARNVVIVNMYGTTETQRAVSYHAIPPLSKDPAFLSTQKEVIPAGKGMKDVQLLVVNRNDKSIPCAVGEPGEIYVRSGGLAEGYLVPPKSQVDGEPDPNEEKFVQNWFHSRSTSVEEDAGYADTLSSSSNPAKHYWHGVRDRMYRSGDLGRYDTEGGVECIGRADNQIKIRGFRIELGEVDTHLAAHPGVRENVTLVRRDKDEEKILVSYFVPLNSWKGDGNEEKATNIDDAGSVEGGIRRYAPLIKDIRTHLKKKLPGYSIPTLIIPLARMPLNPNGKIDKPALPFPDTAAAVASLSAVSASALAVANGPDNLHADITPTQKTILNLFASLLPGFTPDFTGEALPSIPLNESFFDLGGHSILATRLVFEMRRAFPVLKDRISLGVVYSKHAGEIASVRGLASIVDVLRGEDLGLPIDTKAGPNAKEGNGILDTDGDEEGEEDNHYAQDLDELISSHLAYSYPSYSTSSARSLHVFLTGATGFLGAFILQQLLETQSSSSSSFASHVTCLVRASSPSSAIARLRDSCASRGVWSDSWISSNRLTVLPGDLALPHFGVTYSQWESLEHEVDVIMHNGALVHWVYPYERLKAPNVMGTLTALELAGTQGKPKSMVFVSSTSVLDTPSYVRIGSSVVSQNLGCGVLETDDLETARRGLKTGYGQSKWVAEKLLFEAGKRGLSGYIIRPGYVVGESKGGVTNTDDFVWRMVKGCVQLGSVPDMSNGVNMVPVDRVAMCCVSAVTASPIPSDDASSEKGGPGGNISVMHVTARPLPTFNDLFTALKIYGWAVEKTEYVQWRLQLEAHVMNKSRNTNGEVEEEDNALFPLLHFVLDDLPTSTKAPMLDDRNTVAVVERGRISEYDPPNTIDEKLLGRYLAWLVRAGFLPPPQGGQGGQNLPELEGGVTTAAGRSGI</sequence>
<evidence type="ECO:0000256" key="18">
    <source>
        <dbReference type="ARBA" id="ARBA00048260"/>
    </source>
</evidence>
<keyword evidence="10" id="KW-0028">Amino-acid biosynthesis</keyword>
<keyword evidence="25" id="KW-1185">Reference proteome</keyword>
<comment type="caution">
    <text evidence="24">The sequence shown here is derived from an EMBL/GenBank/DDBJ whole genome shotgun (WGS) entry which is preliminary data.</text>
</comment>
<dbReference type="Gene3D" id="3.30.300.30">
    <property type="match status" value="1"/>
</dbReference>
<dbReference type="EC" id="1.2.1.95" evidence="6"/>
<dbReference type="SUPFAM" id="SSF47616">
    <property type="entry name" value="GST C-terminal domain-like"/>
    <property type="match status" value="1"/>
</dbReference>
<reference evidence="24 25" key="2">
    <citation type="submission" date="2017-02" db="EMBL/GenBank/DDBJ databases">
        <title>A genome survey and senescence transcriptome analysis in Lentinula edodes.</title>
        <authorList>
            <person name="Sakamoto Y."/>
            <person name="Nakade K."/>
            <person name="Sato S."/>
            <person name="Yoshida Y."/>
            <person name="Miyazaki K."/>
            <person name="Natsume S."/>
            <person name="Konno N."/>
        </authorList>
    </citation>
    <scope>NUCLEOTIDE SEQUENCE [LARGE SCALE GENOMIC DNA]</scope>
    <source>
        <strain evidence="24 25">NBRC 111202</strain>
    </source>
</reference>
<dbReference type="Pfam" id="PF00501">
    <property type="entry name" value="AMP-binding"/>
    <property type="match status" value="1"/>
</dbReference>
<feature type="domain" description="Carrier" evidence="22">
    <location>
        <begin position="990"/>
        <end position="1083"/>
    </location>
</feature>
<dbReference type="PANTHER" id="PTHR44845">
    <property type="entry name" value="CARRIER DOMAIN-CONTAINING PROTEIN"/>
    <property type="match status" value="1"/>
</dbReference>
<dbReference type="SUPFAM" id="SSF52833">
    <property type="entry name" value="Thioredoxin-like"/>
    <property type="match status" value="1"/>
</dbReference>
<keyword evidence="8" id="KW-0596">Phosphopantetheine</keyword>
<evidence type="ECO:0000256" key="1">
    <source>
        <dbReference type="ARBA" id="ARBA00001957"/>
    </source>
</evidence>
<dbReference type="PROSITE" id="PS50404">
    <property type="entry name" value="GST_NTER"/>
    <property type="match status" value="1"/>
</dbReference>
<dbReference type="GO" id="GO:0004043">
    <property type="term" value="F:L-aminoadipate-semialdehyde dehydrogenase [NAD(P)+] activity"/>
    <property type="evidence" value="ECO:0007669"/>
    <property type="project" value="UniProtKB-EC"/>
</dbReference>
<proteinExistence type="inferred from homology"/>
<comment type="catalytic activity">
    <reaction evidence="20">
        <text>(S)-2-amino-6-oxohexanoate + NADP(+) + H2O = L-2-aminoadipate + NADPH + 2 H(+)</text>
        <dbReference type="Rhea" id="RHEA:12304"/>
        <dbReference type="ChEBI" id="CHEBI:15377"/>
        <dbReference type="ChEBI" id="CHEBI:15378"/>
        <dbReference type="ChEBI" id="CHEBI:57783"/>
        <dbReference type="ChEBI" id="CHEBI:58321"/>
        <dbReference type="ChEBI" id="CHEBI:58349"/>
        <dbReference type="ChEBI" id="CHEBI:58672"/>
        <dbReference type="EC" id="1.2.1.31"/>
    </reaction>
</comment>
<comment type="catalytic activity">
    <reaction evidence="17">
        <text>RX + glutathione = an S-substituted glutathione + a halide anion + H(+)</text>
        <dbReference type="Rhea" id="RHEA:16437"/>
        <dbReference type="ChEBI" id="CHEBI:15378"/>
        <dbReference type="ChEBI" id="CHEBI:16042"/>
        <dbReference type="ChEBI" id="CHEBI:17792"/>
        <dbReference type="ChEBI" id="CHEBI:57925"/>
        <dbReference type="ChEBI" id="CHEBI:90779"/>
        <dbReference type="EC" id="2.5.1.18"/>
    </reaction>
</comment>